<evidence type="ECO:0000313" key="1">
    <source>
        <dbReference type="EMBL" id="KIM21043.1"/>
    </source>
</evidence>
<dbReference type="HOGENOM" id="CLU_085463_0_0_1"/>
<sequence length="294" mass="33671">MPDWGLRSAKQEIKANLNQIHAHLVFDAQFQLFRRTVLELISWRTTHRVRPIVTQVSIDIQKQGRLVTEQPSTHPRRLAHVNILTKGLTDLDALRPGIRNQAEEDAAIQKDAEDFQAISNSQPVDEIELYDMLNPTPSPHKPPAYLRLSTCRDVRKYLLCQELASHPEIWVRHQGVHTLTPEGRLWSFVQLNERVGGKTLEFINLAKGFMNYIVVLRHKDQRDIAQPIEIPIQGNSCCNDDSPCQNLRTHFQAIWPEIRVLRAITISAGSDVLTETFDTGLFDVRSNDLCIYCD</sequence>
<gene>
    <name evidence="1" type="ORF">M408DRAFT_333675</name>
</gene>
<dbReference type="AlphaFoldDB" id="A0A0C2W3J4"/>
<keyword evidence="2" id="KW-1185">Reference proteome</keyword>
<accession>A0A0C2W3J4</accession>
<evidence type="ECO:0000313" key="2">
    <source>
        <dbReference type="Proteomes" id="UP000054097"/>
    </source>
</evidence>
<proteinExistence type="predicted"/>
<organism evidence="1 2">
    <name type="scientific">Serendipita vermifera MAFF 305830</name>
    <dbReference type="NCBI Taxonomy" id="933852"/>
    <lineage>
        <taxon>Eukaryota</taxon>
        <taxon>Fungi</taxon>
        <taxon>Dikarya</taxon>
        <taxon>Basidiomycota</taxon>
        <taxon>Agaricomycotina</taxon>
        <taxon>Agaricomycetes</taxon>
        <taxon>Sebacinales</taxon>
        <taxon>Serendipitaceae</taxon>
        <taxon>Serendipita</taxon>
    </lineage>
</organism>
<name>A0A0C2W3J4_SERVB</name>
<reference evidence="1 2" key="1">
    <citation type="submission" date="2014-04" db="EMBL/GenBank/DDBJ databases">
        <authorList>
            <consortium name="DOE Joint Genome Institute"/>
            <person name="Kuo A."/>
            <person name="Zuccaro A."/>
            <person name="Kohler A."/>
            <person name="Nagy L.G."/>
            <person name="Floudas D."/>
            <person name="Copeland A."/>
            <person name="Barry K.W."/>
            <person name="Cichocki N."/>
            <person name="Veneault-Fourrey C."/>
            <person name="LaButti K."/>
            <person name="Lindquist E.A."/>
            <person name="Lipzen A."/>
            <person name="Lundell T."/>
            <person name="Morin E."/>
            <person name="Murat C."/>
            <person name="Sun H."/>
            <person name="Tunlid A."/>
            <person name="Henrissat B."/>
            <person name="Grigoriev I.V."/>
            <person name="Hibbett D.S."/>
            <person name="Martin F."/>
            <person name="Nordberg H.P."/>
            <person name="Cantor M.N."/>
            <person name="Hua S.X."/>
        </authorList>
    </citation>
    <scope>NUCLEOTIDE SEQUENCE [LARGE SCALE GENOMIC DNA]</scope>
    <source>
        <strain evidence="1 2">MAFF 305830</strain>
    </source>
</reference>
<dbReference type="Proteomes" id="UP000054097">
    <property type="component" value="Unassembled WGS sequence"/>
</dbReference>
<dbReference type="OrthoDB" id="3295905at2759"/>
<dbReference type="EMBL" id="KN824395">
    <property type="protein sequence ID" value="KIM21043.1"/>
    <property type="molecule type" value="Genomic_DNA"/>
</dbReference>
<protein>
    <submittedName>
        <fullName evidence="1">Uncharacterized protein</fullName>
    </submittedName>
</protein>
<reference evidence="2" key="2">
    <citation type="submission" date="2015-01" db="EMBL/GenBank/DDBJ databases">
        <title>Evolutionary Origins and Diversification of the Mycorrhizal Mutualists.</title>
        <authorList>
            <consortium name="DOE Joint Genome Institute"/>
            <consortium name="Mycorrhizal Genomics Consortium"/>
            <person name="Kohler A."/>
            <person name="Kuo A."/>
            <person name="Nagy L.G."/>
            <person name="Floudas D."/>
            <person name="Copeland A."/>
            <person name="Barry K.W."/>
            <person name="Cichocki N."/>
            <person name="Veneault-Fourrey C."/>
            <person name="LaButti K."/>
            <person name="Lindquist E.A."/>
            <person name="Lipzen A."/>
            <person name="Lundell T."/>
            <person name="Morin E."/>
            <person name="Murat C."/>
            <person name="Riley R."/>
            <person name="Ohm R."/>
            <person name="Sun H."/>
            <person name="Tunlid A."/>
            <person name="Henrissat B."/>
            <person name="Grigoriev I.V."/>
            <person name="Hibbett D.S."/>
            <person name="Martin F."/>
        </authorList>
    </citation>
    <scope>NUCLEOTIDE SEQUENCE [LARGE SCALE GENOMIC DNA]</scope>
    <source>
        <strain evidence="2">MAFF 305830</strain>
    </source>
</reference>